<comment type="caution">
    <text evidence="16">The sequence shown here is derived from an EMBL/GenBank/DDBJ whole genome shotgun (WGS) entry which is preliminary data.</text>
</comment>
<evidence type="ECO:0000259" key="15">
    <source>
        <dbReference type="PROSITE" id="PS51371"/>
    </source>
</evidence>
<comment type="similarity">
    <text evidence="2 11 13">Belongs to the IMPDH/GMPR family.</text>
</comment>
<dbReference type="Gene3D" id="3.20.20.70">
    <property type="entry name" value="Aldolase class I"/>
    <property type="match status" value="1"/>
</dbReference>
<feature type="binding site" description="in other chain" evidence="11">
    <location>
        <position position="302"/>
    </location>
    <ligand>
        <name>K(+)</name>
        <dbReference type="ChEBI" id="CHEBI:29103"/>
        <note>ligand shared between two tetrameric partners</note>
    </ligand>
</feature>
<evidence type="ECO:0000256" key="1">
    <source>
        <dbReference type="ARBA" id="ARBA00001958"/>
    </source>
</evidence>
<comment type="subunit">
    <text evidence="11">Homotetramer.</text>
</comment>
<evidence type="ECO:0000256" key="4">
    <source>
        <dbReference type="ARBA" id="ARBA00022749"/>
    </source>
</evidence>
<dbReference type="PROSITE" id="PS51371">
    <property type="entry name" value="CBS"/>
    <property type="match status" value="2"/>
</dbReference>
<dbReference type="InterPro" id="IPR013785">
    <property type="entry name" value="Aldolase_TIM"/>
</dbReference>
<keyword evidence="17" id="KW-1185">Reference proteome</keyword>
<keyword evidence="5 11" id="KW-0658">Purine biosynthesis</keyword>
<evidence type="ECO:0000256" key="2">
    <source>
        <dbReference type="ARBA" id="ARBA00005502"/>
    </source>
</evidence>
<gene>
    <name evidence="11 16" type="primary">guaB</name>
    <name evidence="16" type="ORF">JANAI62_27130</name>
</gene>
<feature type="binding site" evidence="11">
    <location>
        <begin position="356"/>
        <end position="357"/>
    </location>
    <ligand>
        <name>IMP</name>
        <dbReference type="ChEBI" id="CHEBI:58053"/>
    </ligand>
</feature>
<feature type="binding site" evidence="11">
    <location>
        <position position="300"/>
    </location>
    <ligand>
        <name>IMP</name>
        <dbReference type="ChEBI" id="CHEBI:58053"/>
    </ligand>
</feature>
<feature type="domain" description="CBS" evidence="15">
    <location>
        <begin position="91"/>
        <end position="147"/>
    </location>
</feature>
<accession>A0ABQ4NP84</accession>
<keyword evidence="4 11" id="KW-0332">GMP biosynthesis</keyword>
<dbReference type="InterPro" id="IPR005990">
    <property type="entry name" value="IMP_DH"/>
</dbReference>
<dbReference type="InterPro" id="IPR046342">
    <property type="entry name" value="CBS_dom_sf"/>
</dbReference>
<dbReference type="SMART" id="SM01240">
    <property type="entry name" value="IMPDH"/>
    <property type="match status" value="1"/>
</dbReference>
<dbReference type="CDD" id="cd00381">
    <property type="entry name" value="IMPDH"/>
    <property type="match status" value="1"/>
</dbReference>
<keyword evidence="3 11" id="KW-0479">Metal-binding</keyword>
<feature type="binding site" evidence="11">
    <location>
        <position position="466"/>
    </location>
    <ligand>
        <name>K(+)</name>
        <dbReference type="ChEBI" id="CHEBI:29103"/>
        <note>ligand shared between two tetrameric partners</note>
    </ligand>
</feature>
<dbReference type="EC" id="1.1.1.205" evidence="11 14"/>
<dbReference type="NCBIfam" id="TIGR01302">
    <property type="entry name" value="IMP_dehydrog"/>
    <property type="match status" value="1"/>
</dbReference>
<feature type="domain" description="CBS" evidence="15">
    <location>
        <begin position="151"/>
        <end position="208"/>
    </location>
</feature>
<evidence type="ECO:0000313" key="16">
    <source>
        <dbReference type="EMBL" id="GIT96090.1"/>
    </source>
</evidence>
<dbReference type="SMART" id="SM00116">
    <property type="entry name" value="CBS"/>
    <property type="match status" value="2"/>
</dbReference>
<evidence type="ECO:0000256" key="8">
    <source>
        <dbReference type="ARBA" id="ARBA00023027"/>
    </source>
</evidence>
<evidence type="ECO:0000256" key="5">
    <source>
        <dbReference type="ARBA" id="ARBA00022755"/>
    </source>
</evidence>
<dbReference type="PANTHER" id="PTHR11911:SF111">
    <property type="entry name" value="INOSINE-5'-MONOPHOSPHATE DEHYDROGENASE"/>
    <property type="match status" value="1"/>
</dbReference>
<dbReference type="InterPro" id="IPR001093">
    <property type="entry name" value="IMP_DH_GMPRt"/>
</dbReference>
<evidence type="ECO:0000256" key="9">
    <source>
        <dbReference type="ARBA" id="ARBA00023122"/>
    </source>
</evidence>
<dbReference type="InterPro" id="IPR000644">
    <property type="entry name" value="CBS_dom"/>
</dbReference>
<evidence type="ECO:0000256" key="10">
    <source>
        <dbReference type="ARBA" id="ARBA00048028"/>
    </source>
</evidence>
<feature type="binding site" evidence="11">
    <location>
        <begin position="380"/>
        <end position="384"/>
    </location>
    <ligand>
        <name>IMP</name>
        <dbReference type="ChEBI" id="CHEBI:58053"/>
    </ligand>
</feature>
<dbReference type="RefSeq" id="WP_220749596.1">
    <property type="nucleotide sequence ID" value="NZ_BPFH01000005.1"/>
</dbReference>
<feature type="active site" description="Proton acceptor" evidence="11">
    <location>
        <position position="396"/>
    </location>
</feature>
<organism evidence="16 17">
    <name type="scientific">Jannaschia pagri</name>
    <dbReference type="NCBI Taxonomy" id="2829797"/>
    <lineage>
        <taxon>Bacteria</taxon>
        <taxon>Pseudomonadati</taxon>
        <taxon>Pseudomonadota</taxon>
        <taxon>Alphaproteobacteria</taxon>
        <taxon>Rhodobacterales</taxon>
        <taxon>Roseobacteraceae</taxon>
        <taxon>Jannaschia</taxon>
    </lineage>
</organism>
<name>A0ABQ4NP84_9RHOB</name>
<feature type="binding site" description="in other chain" evidence="11">
    <location>
        <position position="297"/>
    </location>
    <ligand>
        <name>K(+)</name>
        <dbReference type="ChEBI" id="CHEBI:29103"/>
        <note>ligand shared between two tetrameric partners</note>
    </ligand>
</feature>
<feature type="binding site" evidence="11">
    <location>
        <position position="464"/>
    </location>
    <ligand>
        <name>K(+)</name>
        <dbReference type="ChEBI" id="CHEBI:29103"/>
        <note>ligand shared between two tetrameric partners</note>
    </ligand>
</feature>
<feature type="binding site" evidence="11">
    <location>
        <begin position="333"/>
        <end position="335"/>
    </location>
    <ligand>
        <name>IMP</name>
        <dbReference type="ChEBI" id="CHEBI:58053"/>
    </ligand>
</feature>
<dbReference type="PANTHER" id="PTHR11911">
    <property type="entry name" value="INOSINE-5-MONOPHOSPHATE DEHYDROGENASE RELATED"/>
    <property type="match status" value="1"/>
</dbReference>
<protein>
    <recommendedName>
        <fullName evidence="11 14">Inosine-5'-monophosphate dehydrogenase</fullName>
        <shortName evidence="11">IMP dehydrogenase</shortName>
        <shortName evidence="11">IMPD</shortName>
        <shortName evidence="11">IMPDH</shortName>
        <ecNumber evidence="11 14">1.1.1.205</ecNumber>
    </recommendedName>
</protein>
<dbReference type="PROSITE" id="PS00487">
    <property type="entry name" value="IMP_DH_GMP_RED"/>
    <property type="match status" value="1"/>
</dbReference>
<evidence type="ECO:0000256" key="12">
    <source>
        <dbReference type="PROSITE-ProRule" id="PRU00703"/>
    </source>
</evidence>
<evidence type="ECO:0000256" key="7">
    <source>
        <dbReference type="ARBA" id="ARBA00023002"/>
    </source>
</evidence>
<feature type="binding site" evidence="11">
    <location>
        <position position="465"/>
    </location>
    <ligand>
        <name>K(+)</name>
        <dbReference type="ChEBI" id="CHEBI:29103"/>
        <note>ligand shared between two tetrameric partners</note>
    </ligand>
</feature>
<dbReference type="Pfam" id="PF00571">
    <property type="entry name" value="CBS"/>
    <property type="match status" value="2"/>
</dbReference>
<evidence type="ECO:0000256" key="6">
    <source>
        <dbReference type="ARBA" id="ARBA00022958"/>
    </source>
</evidence>
<dbReference type="Pfam" id="PF00478">
    <property type="entry name" value="IMPDH"/>
    <property type="match status" value="1"/>
</dbReference>
<evidence type="ECO:0000313" key="17">
    <source>
        <dbReference type="Proteomes" id="UP000786693"/>
    </source>
</evidence>
<evidence type="ECO:0000256" key="11">
    <source>
        <dbReference type="HAMAP-Rule" id="MF_01964"/>
    </source>
</evidence>
<feature type="binding site" evidence="11">
    <location>
        <begin position="295"/>
        <end position="297"/>
    </location>
    <ligand>
        <name>NAD(+)</name>
        <dbReference type="ChEBI" id="CHEBI:57540"/>
    </ligand>
</feature>
<keyword evidence="8 11" id="KW-0520">NAD</keyword>
<comment type="function">
    <text evidence="11">Catalyzes the conversion of inosine 5'-phosphate (IMP) to xanthosine 5'-phosphate (XMP), the first committed and rate-limiting step in the de novo synthesis of guanine nucleotides, and therefore plays an important role in the regulation of cell growth.</text>
</comment>
<feature type="binding site" evidence="11">
    <location>
        <position position="245"/>
    </location>
    <ligand>
        <name>NAD(+)</name>
        <dbReference type="ChEBI" id="CHEBI:57540"/>
    </ligand>
</feature>
<evidence type="ECO:0000256" key="13">
    <source>
        <dbReference type="RuleBase" id="RU003927"/>
    </source>
</evidence>
<dbReference type="HAMAP" id="MF_01964">
    <property type="entry name" value="IMPDH"/>
    <property type="match status" value="1"/>
</dbReference>
<keyword evidence="6 11" id="KW-0630">Potassium</keyword>
<comment type="cofactor">
    <cofactor evidence="1 11">
        <name>K(+)</name>
        <dbReference type="ChEBI" id="CHEBI:29103"/>
    </cofactor>
</comment>
<comment type="caution">
    <text evidence="11">Lacks conserved residue(s) required for the propagation of feature annotation.</text>
</comment>
<feature type="binding site" description="in other chain" evidence="11">
    <location>
        <position position="299"/>
    </location>
    <ligand>
        <name>K(+)</name>
        <dbReference type="ChEBI" id="CHEBI:29103"/>
        <note>ligand shared between two tetrameric partners</note>
    </ligand>
</feature>
<evidence type="ECO:0000256" key="14">
    <source>
        <dbReference type="RuleBase" id="RU003928"/>
    </source>
</evidence>
<dbReference type="EMBL" id="BPFH01000005">
    <property type="protein sequence ID" value="GIT96090.1"/>
    <property type="molecule type" value="Genomic_DNA"/>
</dbReference>
<proteinExistence type="inferred from homology"/>
<keyword evidence="7 11" id="KW-0560">Oxidoreductase</keyword>
<keyword evidence="9 12" id="KW-0129">CBS domain</keyword>
<dbReference type="SUPFAM" id="SSF51412">
    <property type="entry name" value="Inosine monophosphate dehydrogenase (IMPDH)"/>
    <property type="match status" value="1"/>
</dbReference>
<feature type="active site" description="Thioimidate intermediate" evidence="11">
    <location>
        <position position="302"/>
    </location>
</feature>
<sequence>MEIREALTFDDVLLVPAESQVLPATADTRTRVTKSIALNIPLLSSAMDTVTESRMAIAMAQAGGMGVIHRNLDLDAQQKEVRRVKRFESGVVYNPVTLRPDQTLADAKALQDRYRVTGFPVIDEKGRVLGIVTNRDMRFASDDATPVATMMTADNLAILREPVDLSEARSIMHARRIEKLLVTNDQGHLTGLLTIKDIEQAVLNPQACKDNLGRLRVAAATTVGDAGFERSEALISAGCDLIVVDTAHGHSEGVGIAVDRIKRLSNDVQVVAGNVATATGTRALIDAGADAVKVGIGPGSICTTRIVAGVGVPQLTAIMDAAGAAGDVPVIADGGIKFSGDFAKAIAAGASCAMVGSMIAGTDESPGEVILYQGRSFKSYRGMGSMAAMARGSADRYFQKDAASDKLVPEGIEGQVPYKGSAGAVVHQLVGGLRAAMGYTGCATVDEMRTDCAFVKITGAGLKESHVHDVQITRESPNYRAG</sequence>
<comment type="pathway">
    <text evidence="11 14">Purine metabolism; XMP biosynthesis via de novo pathway; XMP from IMP: step 1/1.</text>
</comment>
<feature type="binding site" evidence="11">
    <location>
        <position position="410"/>
    </location>
    <ligand>
        <name>IMP</name>
        <dbReference type="ChEBI" id="CHEBI:58053"/>
    </ligand>
</feature>
<evidence type="ECO:0000256" key="3">
    <source>
        <dbReference type="ARBA" id="ARBA00022723"/>
    </source>
</evidence>
<dbReference type="InterPro" id="IPR015875">
    <property type="entry name" value="IMP_DH/GMP_Rdtase_CS"/>
</dbReference>
<reference evidence="16 17" key="1">
    <citation type="submission" date="2021-05" db="EMBL/GenBank/DDBJ databases">
        <title>Bacteria Genome sequencing.</title>
        <authorList>
            <person name="Takabe Y."/>
            <person name="Nakajima Y."/>
            <person name="Suzuki S."/>
            <person name="Shiozaki T."/>
        </authorList>
    </citation>
    <scope>NUCLEOTIDE SEQUENCE [LARGE SCALE GENOMIC DNA]</scope>
    <source>
        <strain evidence="16 17">AI_62</strain>
    </source>
</reference>
<dbReference type="CDD" id="cd04601">
    <property type="entry name" value="CBS_pair_IMPDH"/>
    <property type="match status" value="1"/>
</dbReference>
<dbReference type="Proteomes" id="UP000786693">
    <property type="component" value="Unassembled WGS sequence"/>
</dbReference>
<dbReference type="SUPFAM" id="SSF54631">
    <property type="entry name" value="CBS-domain pair"/>
    <property type="match status" value="1"/>
</dbReference>
<comment type="activity regulation">
    <text evidence="11">Mycophenolic acid (MPA) is a non-competitive inhibitor that prevents formation of the closed enzyme conformation by binding to the same site as the amobile flap. In contrast, mizoribine monophosphate (MZP) is a competitive inhibitor that induces the closed conformation. MPA is a potent inhibitor of mammalian IMPDHs but a poor inhibitor of the bacterial enzymes. MZP is a more potent inhibitor of bacterial IMPDH.</text>
</comment>
<dbReference type="PIRSF" id="PIRSF000130">
    <property type="entry name" value="IMPDH"/>
    <property type="match status" value="1"/>
</dbReference>
<comment type="catalytic activity">
    <reaction evidence="10 11 14">
        <text>IMP + NAD(+) + H2O = XMP + NADH + H(+)</text>
        <dbReference type="Rhea" id="RHEA:11708"/>
        <dbReference type="ChEBI" id="CHEBI:15377"/>
        <dbReference type="ChEBI" id="CHEBI:15378"/>
        <dbReference type="ChEBI" id="CHEBI:57464"/>
        <dbReference type="ChEBI" id="CHEBI:57540"/>
        <dbReference type="ChEBI" id="CHEBI:57945"/>
        <dbReference type="ChEBI" id="CHEBI:58053"/>
        <dbReference type="EC" id="1.1.1.205"/>
    </reaction>
</comment>